<evidence type="ECO:0000256" key="1">
    <source>
        <dbReference type="SAM" id="MobiDB-lite"/>
    </source>
</evidence>
<gene>
    <name evidence="4" type="ORF">CYMTET_15677</name>
    <name evidence="3" type="ORF">CYMTET_41351</name>
</gene>
<feature type="domain" description="Tesmin/TSO1-like CXC" evidence="2">
    <location>
        <begin position="215"/>
        <end position="258"/>
    </location>
</feature>
<comment type="caution">
    <text evidence="3">The sequence shown here is derived from an EMBL/GenBank/DDBJ whole genome shotgun (WGS) entry which is preliminary data.</text>
</comment>
<dbReference type="AlphaFoldDB" id="A0AAE0C6C6"/>
<name>A0AAE0C6C6_9CHLO</name>
<dbReference type="EMBL" id="LGRX02006681">
    <property type="protein sequence ID" value="KAK3276238.1"/>
    <property type="molecule type" value="Genomic_DNA"/>
</dbReference>
<dbReference type="EMBL" id="LGRX02027528">
    <property type="protein sequence ID" value="KAK3249212.1"/>
    <property type="molecule type" value="Genomic_DNA"/>
</dbReference>
<reference evidence="3" key="2">
    <citation type="submission" date="2023-06" db="EMBL/GenBank/DDBJ databases">
        <title>Long-read-based genome assembly of the green algal bacterivore Cymbomonas tetramitiformis.</title>
        <authorList>
            <person name="Gyaltshen Y."/>
            <person name="Rozenberg A."/>
            <person name="Paasch A."/>
            <person name="Burns J.A."/>
            <person name="Warring S."/>
            <person name="Larson R."/>
            <person name="Maurer-Alcala X."/>
            <person name="Dacks J."/>
            <person name="Kim E."/>
        </authorList>
    </citation>
    <scope>NUCLEOTIDE SEQUENCE</scope>
    <source>
        <strain evidence="3">PLY_AMNH</strain>
    </source>
</reference>
<sequence>MGVQASDTVLQFSEADVNISICLWENEDGENLYCPCTVVGFAAGKHTLRYWKDSSEWTGAMSDEVYTVFHRSTPSQGAATPPRHTRTRASASAANENSRRKIGKVCHQGAEKKDYKLGDLVGVHVSALDANGLDDKFVLGVVCDVPHPNKYRVWANAGVLNVCYPAAKLELMTEAVRSKLNFKYEVGSDAWRKLKQVALGTAAREGSRASKDAFRSKKGCKCTTGKCKTSACPCRNAGMNCGSFCHTTLKGCCNKTTFTDA</sequence>
<dbReference type="Proteomes" id="UP001190700">
    <property type="component" value="Unassembled WGS sequence"/>
</dbReference>
<evidence type="ECO:0000313" key="4">
    <source>
        <dbReference type="EMBL" id="KAK3276238.1"/>
    </source>
</evidence>
<evidence type="ECO:0000313" key="3">
    <source>
        <dbReference type="EMBL" id="KAK3249212.1"/>
    </source>
</evidence>
<accession>A0AAE0C6C6</accession>
<keyword evidence="5" id="KW-1185">Reference proteome</keyword>
<evidence type="ECO:0000259" key="2">
    <source>
        <dbReference type="SMART" id="SM01114"/>
    </source>
</evidence>
<feature type="region of interest" description="Disordered" evidence="1">
    <location>
        <begin position="72"/>
        <end position="96"/>
    </location>
</feature>
<organism evidence="3 5">
    <name type="scientific">Cymbomonas tetramitiformis</name>
    <dbReference type="NCBI Taxonomy" id="36881"/>
    <lineage>
        <taxon>Eukaryota</taxon>
        <taxon>Viridiplantae</taxon>
        <taxon>Chlorophyta</taxon>
        <taxon>Pyramimonadophyceae</taxon>
        <taxon>Pyramimonadales</taxon>
        <taxon>Pyramimonadaceae</taxon>
        <taxon>Cymbomonas</taxon>
    </lineage>
</organism>
<protein>
    <recommendedName>
        <fullName evidence="2">Tesmin/TSO1-like CXC domain-containing protein</fullName>
    </recommendedName>
</protein>
<dbReference type="InterPro" id="IPR033467">
    <property type="entry name" value="Tesmin/TSO1-like_CXC"/>
</dbReference>
<proteinExistence type="predicted"/>
<dbReference type="SMART" id="SM01114">
    <property type="entry name" value="CXC"/>
    <property type="match status" value="1"/>
</dbReference>
<reference evidence="3 5" key="1">
    <citation type="journal article" date="2015" name="Genome Biol. Evol.">
        <title>Comparative Genomics of a Bacterivorous Green Alga Reveals Evolutionary Causalities and Consequences of Phago-Mixotrophic Mode of Nutrition.</title>
        <authorList>
            <person name="Burns J.A."/>
            <person name="Paasch A."/>
            <person name="Narechania A."/>
            <person name="Kim E."/>
        </authorList>
    </citation>
    <scope>NUCLEOTIDE SEQUENCE [LARGE SCALE GENOMIC DNA]</scope>
    <source>
        <strain evidence="3">PLY_AMNH</strain>
    </source>
</reference>
<evidence type="ECO:0000313" key="5">
    <source>
        <dbReference type="Proteomes" id="UP001190700"/>
    </source>
</evidence>